<accession>A0A6A5FG07</accession>
<feature type="region of interest" description="Disordered" evidence="1">
    <location>
        <begin position="23"/>
        <end position="78"/>
    </location>
</feature>
<protein>
    <submittedName>
        <fullName evidence="2">Uncharacterized protein</fullName>
    </submittedName>
</protein>
<name>A0A6A5FG07_PERFL</name>
<sequence>MVSAVIQEDRYEVSVTVSFVSSAREEPQVGPATDGADPAGRTETLSSVTERSADSSALTVRPVCGGGTAAGRQRTTWR</sequence>
<dbReference type="Proteomes" id="UP000465112">
    <property type="component" value="Chromosome 1"/>
</dbReference>
<dbReference type="AlphaFoldDB" id="A0A6A5FG07"/>
<organism evidence="2 3">
    <name type="scientific">Perca fluviatilis</name>
    <name type="common">European perch</name>
    <dbReference type="NCBI Taxonomy" id="8168"/>
    <lineage>
        <taxon>Eukaryota</taxon>
        <taxon>Metazoa</taxon>
        <taxon>Chordata</taxon>
        <taxon>Craniata</taxon>
        <taxon>Vertebrata</taxon>
        <taxon>Euteleostomi</taxon>
        <taxon>Actinopterygii</taxon>
        <taxon>Neopterygii</taxon>
        <taxon>Teleostei</taxon>
        <taxon>Neoteleostei</taxon>
        <taxon>Acanthomorphata</taxon>
        <taxon>Eupercaria</taxon>
        <taxon>Perciformes</taxon>
        <taxon>Percoidei</taxon>
        <taxon>Percidae</taxon>
        <taxon>Percinae</taxon>
        <taxon>Perca</taxon>
    </lineage>
</organism>
<dbReference type="EMBL" id="VHII01000001">
    <property type="protein sequence ID" value="KAF1394476.1"/>
    <property type="molecule type" value="Genomic_DNA"/>
</dbReference>
<keyword evidence="3" id="KW-1185">Reference proteome</keyword>
<evidence type="ECO:0000313" key="3">
    <source>
        <dbReference type="Proteomes" id="UP000465112"/>
    </source>
</evidence>
<proteinExistence type="predicted"/>
<feature type="compositionally biased region" description="Polar residues" evidence="1">
    <location>
        <begin position="43"/>
        <end position="58"/>
    </location>
</feature>
<reference evidence="2 3" key="1">
    <citation type="submission" date="2019-06" db="EMBL/GenBank/DDBJ databases">
        <title>A chromosome-scale genome assembly of the European perch, Perca fluviatilis.</title>
        <authorList>
            <person name="Roques C."/>
            <person name="Zahm M."/>
            <person name="Cabau C."/>
            <person name="Klopp C."/>
            <person name="Bouchez O."/>
            <person name="Donnadieu C."/>
            <person name="Kuhl H."/>
            <person name="Gislard M."/>
            <person name="Guendouz S."/>
            <person name="Journot L."/>
            <person name="Haffray P."/>
            <person name="Bestin A."/>
            <person name="Morvezen R."/>
            <person name="Feron R."/>
            <person name="Wen M."/>
            <person name="Jouanno E."/>
            <person name="Herpin A."/>
            <person name="Schartl M."/>
            <person name="Postlethwait J."/>
            <person name="Schaerlinger B."/>
            <person name="Chardard D."/>
            <person name="Lecocq T."/>
            <person name="Poncet C."/>
            <person name="Jaffrelo L."/>
            <person name="Lampietro C."/>
            <person name="Guiguen Y."/>
        </authorList>
    </citation>
    <scope>NUCLEOTIDE SEQUENCE [LARGE SCALE GENOMIC DNA]</scope>
    <source>
        <tissue evidence="2">Blood</tissue>
    </source>
</reference>
<evidence type="ECO:0000313" key="2">
    <source>
        <dbReference type="EMBL" id="KAF1394476.1"/>
    </source>
</evidence>
<evidence type="ECO:0000256" key="1">
    <source>
        <dbReference type="SAM" id="MobiDB-lite"/>
    </source>
</evidence>
<gene>
    <name evidence="2" type="ORF">PFLUV_G00000700</name>
</gene>
<comment type="caution">
    <text evidence="2">The sequence shown here is derived from an EMBL/GenBank/DDBJ whole genome shotgun (WGS) entry which is preliminary data.</text>
</comment>